<protein>
    <submittedName>
        <fullName evidence="1">Trypsin-like peptidase domain-containing protein</fullName>
    </submittedName>
</protein>
<dbReference type="Pfam" id="PF13365">
    <property type="entry name" value="Trypsin_2"/>
    <property type="match status" value="1"/>
</dbReference>
<dbReference type="RefSeq" id="WP_201916918.1">
    <property type="nucleotide sequence ID" value="NZ_JAERQG010000001.1"/>
</dbReference>
<evidence type="ECO:0000313" key="1">
    <source>
        <dbReference type="EMBL" id="MBL0763870.1"/>
    </source>
</evidence>
<name>A0A937A5B2_9BACT</name>
<gene>
    <name evidence="1" type="ORF">JKP34_01325</name>
</gene>
<organism evidence="1 2">
    <name type="scientific">Marivirga atlantica</name>
    <dbReference type="NCBI Taxonomy" id="1548457"/>
    <lineage>
        <taxon>Bacteria</taxon>
        <taxon>Pseudomonadati</taxon>
        <taxon>Bacteroidota</taxon>
        <taxon>Cytophagia</taxon>
        <taxon>Cytophagales</taxon>
        <taxon>Marivirgaceae</taxon>
        <taxon>Marivirga</taxon>
    </lineage>
</organism>
<dbReference type="AlphaFoldDB" id="A0A937A5B2"/>
<keyword evidence="2" id="KW-1185">Reference proteome</keyword>
<dbReference type="InterPro" id="IPR009003">
    <property type="entry name" value="Peptidase_S1_PA"/>
</dbReference>
<dbReference type="Gene3D" id="2.40.10.120">
    <property type="match status" value="1"/>
</dbReference>
<comment type="caution">
    <text evidence="1">The sequence shown here is derived from an EMBL/GenBank/DDBJ whole genome shotgun (WGS) entry which is preliminary data.</text>
</comment>
<proteinExistence type="predicted"/>
<dbReference type="SUPFAM" id="SSF50494">
    <property type="entry name" value="Trypsin-like serine proteases"/>
    <property type="match status" value="1"/>
</dbReference>
<evidence type="ECO:0000313" key="2">
    <source>
        <dbReference type="Proteomes" id="UP000642920"/>
    </source>
</evidence>
<reference evidence="1" key="1">
    <citation type="submission" date="2021-01" db="EMBL/GenBank/DDBJ databases">
        <title>Marivirga sp. nov., isolated from intertidal surface sediments.</title>
        <authorList>
            <person name="Zhang M."/>
        </authorList>
    </citation>
    <scope>NUCLEOTIDE SEQUENCE</scope>
    <source>
        <strain evidence="1">SM1354</strain>
    </source>
</reference>
<dbReference type="Proteomes" id="UP000642920">
    <property type="component" value="Unassembled WGS sequence"/>
</dbReference>
<accession>A0A937A5B2</accession>
<dbReference type="EMBL" id="JAERQG010000001">
    <property type="protein sequence ID" value="MBL0763870.1"/>
    <property type="molecule type" value="Genomic_DNA"/>
</dbReference>
<sequence>MLDTENIAYCVIRLECLNTNGGTSVGTGFIFAIHEDEETHLPLLVTNKHVIANAKEVKFLLTKRDENGNPIFSDYQTVTLKGVSNWKSHPDENIDLCATTFGNIINEFNKNLNTDIRWSRITPRNIPNREQLNSLNPVEDVVMVGYPIGLWDTHNNRPIFRKGITATQPGLPYNGKKEFLVDIAALPGSSGSPIFLYKEGLNVVNSVGNKLAGRDDKFFFIGVLYGGPMYNAKGEIKIQNVPTTNDPKVTLRIPTNLGLVISSEELLEFEKVFPKQ</sequence>